<dbReference type="AlphaFoldDB" id="A0A7J3MZJ5"/>
<protein>
    <recommendedName>
        <fullName evidence="3">Ferrous iron transporter B</fullName>
    </recommendedName>
</protein>
<feature type="transmembrane region" description="Helical" evidence="1">
    <location>
        <begin position="70"/>
        <end position="93"/>
    </location>
</feature>
<dbReference type="GO" id="GO:0005886">
    <property type="term" value="C:plasma membrane"/>
    <property type="evidence" value="ECO:0007669"/>
    <property type="project" value="TreeGrafter"/>
</dbReference>
<sequence length="94" mass="10411">LTGFIAKENLLATLVVLTEAEEHYIALQSLNLSIPQGIALLVLFMYYIPCVATVGAIYSESKSLKFTIFVTTYVVITALMLSLIVYMIVNIILH</sequence>
<keyword evidence="1" id="KW-1133">Transmembrane helix</keyword>
<comment type="caution">
    <text evidence="2">The sequence shown here is derived from an EMBL/GenBank/DDBJ whole genome shotgun (WGS) entry which is preliminary data.</text>
</comment>
<dbReference type="PANTHER" id="PTHR43185:SF1">
    <property type="entry name" value="FE(2+) TRANSPORTER FEOB"/>
    <property type="match status" value="1"/>
</dbReference>
<keyword evidence="1" id="KW-0812">Transmembrane</keyword>
<dbReference type="InterPro" id="IPR050860">
    <property type="entry name" value="FeoB_GTPase"/>
</dbReference>
<proteinExistence type="predicted"/>
<dbReference type="EMBL" id="DTDH01000166">
    <property type="protein sequence ID" value="HGT98973.1"/>
    <property type="molecule type" value="Genomic_DNA"/>
</dbReference>
<reference evidence="2" key="1">
    <citation type="journal article" date="2020" name="mSystems">
        <title>Genome- and Community-Level Interaction Insights into Carbon Utilization and Element Cycling Functions of Hydrothermarchaeota in Hydrothermal Sediment.</title>
        <authorList>
            <person name="Zhou Z."/>
            <person name="Liu Y."/>
            <person name="Xu W."/>
            <person name="Pan J."/>
            <person name="Luo Z.H."/>
            <person name="Li M."/>
        </authorList>
    </citation>
    <scope>NUCLEOTIDE SEQUENCE [LARGE SCALE GENOMIC DNA]</scope>
    <source>
        <strain evidence="2">SpSt-688</strain>
    </source>
</reference>
<feature type="non-terminal residue" evidence="2">
    <location>
        <position position="1"/>
    </location>
</feature>
<dbReference type="GO" id="GO:0015093">
    <property type="term" value="F:ferrous iron transmembrane transporter activity"/>
    <property type="evidence" value="ECO:0007669"/>
    <property type="project" value="TreeGrafter"/>
</dbReference>
<organism evidence="2">
    <name type="scientific">Ignisphaera aggregans</name>
    <dbReference type="NCBI Taxonomy" id="334771"/>
    <lineage>
        <taxon>Archaea</taxon>
        <taxon>Thermoproteota</taxon>
        <taxon>Thermoprotei</taxon>
        <taxon>Desulfurococcales</taxon>
        <taxon>Desulfurococcaceae</taxon>
        <taxon>Ignisphaera</taxon>
    </lineage>
</organism>
<evidence type="ECO:0000313" key="2">
    <source>
        <dbReference type="EMBL" id="HGT98973.1"/>
    </source>
</evidence>
<accession>A0A7J3MZJ5</accession>
<feature type="transmembrane region" description="Helical" evidence="1">
    <location>
        <begin position="37"/>
        <end position="58"/>
    </location>
</feature>
<evidence type="ECO:0000256" key="1">
    <source>
        <dbReference type="SAM" id="Phobius"/>
    </source>
</evidence>
<gene>
    <name evidence="2" type="ORF">ENU64_06045</name>
</gene>
<evidence type="ECO:0008006" key="3">
    <source>
        <dbReference type="Google" id="ProtNLM"/>
    </source>
</evidence>
<dbReference type="PANTHER" id="PTHR43185">
    <property type="entry name" value="FERROUS IRON TRANSPORT PROTEIN B"/>
    <property type="match status" value="1"/>
</dbReference>
<name>A0A7J3MZJ5_9CREN</name>
<keyword evidence="1" id="KW-0472">Membrane</keyword>